<protein>
    <recommendedName>
        <fullName evidence="7">Thiol:disulfide interchange protein</fullName>
    </recommendedName>
</protein>
<evidence type="ECO:0000256" key="5">
    <source>
        <dbReference type="ARBA" id="ARBA00023157"/>
    </source>
</evidence>
<dbReference type="PIRSF" id="PIRSF001488">
    <property type="entry name" value="Tdi_protein"/>
    <property type="match status" value="1"/>
</dbReference>
<name>A0A1H9EKE8_9GAMM</name>
<comment type="subcellular location">
    <subcellularLocation>
        <location evidence="1 7">Periplasm</location>
    </subcellularLocation>
</comment>
<evidence type="ECO:0000256" key="4">
    <source>
        <dbReference type="ARBA" id="ARBA00022764"/>
    </source>
</evidence>
<keyword evidence="5 7" id="KW-1015">Disulfide bond</keyword>
<dbReference type="CDD" id="cd03019">
    <property type="entry name" value="DsbA_DsbA"/>
    <property type="match status" value="1"/>
</dbReference>
<evidence type="ECO:0000256" key="8">
    <source>
        <dbReference type="PIRSR" id="PIRSR001488-1"/>
    </source>
</evidence>
<dbReference type="GO" id="GO:0042597">
    <property type="term" value="C:periplasmic space"/>
    <property type="evidence" value="ECO:0007669"/>
    <property type="project" value="UniProtKB-SubCell"/>
</dbReference>
<accession>A0A1H9EKE8</accession>
<dbReference type="STRING" id="489703.SAMN04488038_10569"/>
<dbReference type="InterPro" id="IPR036249">
    <property type="entry name" value="Thioredoxin-like_sf"/>
</dbReference>
<dbReference type="OrthoDB" id="9784896at2"/>
<evidence type="ECO:0000256" key="9">
    <source>
        <dbReference type="SAM" id="SignalP"/>
    </source>
</evidence>
<evidence type="ECO:0000313" key="12">
    <source>
        <dbReference type="Proteomes" id="UP000199233"/>
    </source>
</evidence>
<dbReference type="Gene3D" id="3.40.30.10">
    <property type="entry name" value="Glutaredoxin"/>
    <property type="match status" value="1"/>
</dbReference>
<reference evidence="11 12" key="1">
    <citation type="submission" date="2016-10" db="EMBL/GenBank/DDBJ databases">
        <authorList>
            <person name="de Groot N.N."/>
        </authorList>
    </citation>
    <scope>NUCLEOTIDE SEQUENCE [LARGE SCALE GENOMIC DNA]</scope>
    <source>
        <strain evidence="11 12">DSM 25927</strain>
    </source>
</reference>
<keyword evidence="4 7" id="KW-0574">Periplasm</keyword>
<evidence type="ECO:0000256" key="6">
    <source>
        <dbReference type="ARBA" id="ARBA00023284"/>
    </source>
</evidence>
<feature type="chain" id="PRO_5011738048" description="Thiol:disulfide interchange protein" evidence="9">
    <location>
        <begin position="23"/>
        <end position="218"/>
    </location>
</feature>
<gene>
    <name evidence="11" type="ORF">SAMN04488038_10569</name>
</gene>
<evidence type="ECO:0000259" key="10">
    <source>
        <dbReference type="PROSITE" id="PS51352"/>
    </source>
</evidence>
<evidence type="ECO:0000313" key="11">
    <source>
        <dbReference type="EMBL" id="SEQ26095.1"/>
    </source>
</evidence>
<sequence length="218" mass="24049">MRPLLRGLLAVVLSVSAAACSAKDSAGFEEGKQYKKVMAVQPPSDPKRISVEEFFWYGCPHCYAFDPDINKWLKTKPADVDFIRVPNSLGHPQGLLHSKAFYTAEALQLYPQLHTVLFDAIHKDNLPMNTQEQIGQVFAKAGGVKPDVFAGTFNSFVVEAQVNKAEQLARTYGVISVPTIIVGGKYMTSVQMAGGHDQTLTVINQLVDKIRQERGLKK</sequence>
<evidence type="ECO:0000256" key="2">
    <source>
        <dbReference type="ARBA" id="ARBA00005791"/>
    </source>
</evidence>
<dbReference type="InterPro" id="IPR050824">
    <property type="entry name" value="Thiol_disulfide_DsbA"/>
</dbReference>
<dbReference type="Pfam" id="PF01323">
    <property type="entry name" value="DSBA"/>
    <property type="match status" value="1"/>
</dbReference>
<keyword evidence="3 9" id="KW-0732">Signal</keyword>
<dbReference type="InterPro" id="IPR013766">
    <property type="entry name" value="Thioredoxin_domain"/>
</dbReference>
<dbReference type="InterPro" id="IPR023205">
    <property type="entry name" value="DsbA/DsbL"/>
</dbReference>
<dbReference type="RefSeq" id="WP_093284019.1">
    <property type="nucleotide sequence ID" value="NZ_FOFS01000005.1"/>
</dbReference>
<proteinExistence type="inferred from homology"/>
<organism evidence="11 12">
    <name type="scientific">Solimonas aquatica</name>
    <dbReference type="NCBI Taxonomy" id="489703"/>
    <lineage>
        <taxon>Bacteria</taxon>
        <taxon>Pseudomonadati</taxon>
        <taxon>Pseudomonadota</taxon>
        <taxon>Gammaproteobacteria</taxon>
        <taxon>Nevskiales</taxon>
        <taxon>Nevskiaceae</taxon>
        <taxon>Solimonas</taxon>
    </lineage>
</organism>
<evidence type="ECO:0000256" key="1">
    <source>
        <dbReference type="ARBA" id="ARBA00004418"/>
    </source>
</evidence>
<keyword evidence="6" id="KW-0676">Redox-active center</keyword>
<feature type="signal peptide" evidence="9">
    <location>
        <begin position="1"/>
        <end position="22"/>
    </location>
</feature>
<dbReference type="GO" id="GO:0016491">
    <property type="term" value="F:oxidoreductase activity"/>
    <property type="evidence" value="ECO:0007669"/>
    <property type="project" value="InterPro"/>
</dbReference>
<feature type="domain" description="Thioredoxin" evidence="10">
    <location>
        <begin position="11"/>
        <end position="167"/>
    </location>
</feature>
<dbReference type="AlphaFoldDB" id="A0A1H9EKE8"/>
<dbReference type="EMBL" id="FOFS01000005">
    <property type="protein sequence ID" value="SEQ26095.1"/>
    <property type="molecule type" value="Genomic_DNA"/>
</dbReference>
<dbReference type="PROSITE" id="PS51257">
    <property type="entry name" value="PROKAR_LIPOPROTEIN"/>
    <property type="match status" value="1"/>
</dbReference>
<feature type="disulfide bond" description="Redox-active" evidence="8">
    <location>
        <begin position="59"/>
        <end position="62"/>
    </location>
</feature>
<evidence type="ECO:0000256" key="7">
    <source>
        <dbReference type="PIRNR" id="PIRNR001488"/>
    </source>
</evidence>
<comment type="similarity">
    <text evidence="2">Belongs to the thioredoxin family. DsbA subfamily.</text>
</comment>
<keyword evidence="12" id="KW-1185">Reference proteome</keyword>
<dbReference type="InterPro" id="IPR001853">
    <property type="entry name" value="DSBA-like_thioredoxin_dom"/>
</dbReference>
<dbReference type="PROSITE" id="PS51352">
    <property type="entry name" value="THIOREDOXIN_2"/>
    <property type="match status" value="1"/>
</dbReference>
<dbReference type="Proteomes" id="UP000199233">
    <property type="component" value="Unassembled WGS sequence"/>
</dbReference>
<dbReference type="PANTHER" id="PTHR35891">
    <property type="entry name" value="THIOL:DISULFIDE INTERCHANGE PROTEIN DSBA"/>
    <property type="match status" value="1"/>
</dbReference>
<evidence type="ECO:0000256" key="3">
    <source>
        <dbReference type="ARBA" id="ARBA00022729"/>
    </source>
</evidence>
<dbReference type="SUPFAM" id="SSF52833">
    <property type="entry name" value="Thioredoxin-like"/>
    <property type="match status" value="1"/>
</dbReference>
<dbReference type="PANTHER" id="PTHR35891:SF2">
    <property type="entry name" value="THIOL:DISULFIDE INTERCHANGE PROTEIN DSBA"/>
    <property type="match status" value="1"/>
</dbReference>